<dbReference type="PATRIC" id="fig|348824.6.peg.1283"/>
<evidence type="ECO:0000313" key="3">
    <source>
        <dbReference type="Proteomes" id="UP000019443"/>
    </source>
</evidence>
<protein>
    <submittedName>
        <fullName evidence="2">Uncharacterized protein</fullName>
    </submittedName>
</protein>
<keyword evidence="1" id="KW-0175">Coiled coil</keyword>
<dbReference type="KEGG" id="rhl:LPU83_1188"/>
<dbReference type="HOGENOM" id="CLU_2540262_0_0_5"/>
<name>W6R6E1_9HYPH</name>
<evidence type="ECO:0000313" key="2">
    <source>
        <dbReference type="EMBL" id="CDM56862.1"/>
    </source>
</evidence>
<reference evidence="2" key="1">
    <citation type="submission" date="2013-11" db="EMBL/GenBank/DDBJ databases">
        <title>Draft genome sequence of the broad-host-range Rhizobium sp. LPU83 strain, a member of the low-genetic diversity Oregon-like Rhizobium sp. group.</title>
        <authorList>
            <person name="Wibberg D."/>
            <person name="Puehler A."/>
            <person name="Schlueter A."/>
        </authorList>
    </citation>
    <scope>NUCLEOTIDE SEQUENCE [LARGE SCALE GENOMIC DNA]</scope>
    <source>
        <strain evidence="2">LPU83</strain>
    </source>
</reference>
<accession>W6R6E1</accession>
<keyword evidence="3" id="KW-1185">Reference proteome</keyword>
<dbReference type="Proteomes" id="UP000019443">
    <property type="component" value="Chromosome"/>
</dbReference>
<gene>
    <name evidence="2" type="ORF">LPU83_1188</name>
</gene>
<proteinExistence type="predicted"/>
<dbReference type="RefSeq" id="WP_024313829.1">
    <property type="nucleotide sequence ID" value="NZ_ATTO01000006.1"/>
</dbReference>
<dbReference type="AlphaFoldDB" id="W6R6E1"/>
<organism evidence="2 3">
    <name type="scientific">Rhizobium favelukesii</name>
    <dbReference type="NCBI Taxonomy" id="348824"/>
    <lineage>
        <taxon>Bacteria</taxon>
        <taxon>Pseudomonadati</taxon>
        <taxon>Pseudomonadota</taxon>
        <taxon>Alphaproteobacteria</taxon>
        <taxon>Hyphomicrobiales</taxon>
        <taxon>Rhizobiaceae</taxon>
        <taxon>Rhizobium/Agrobacterium group</taxon>
        <taxon>Rhizobium</taxon>
    </lineage>
</organism>
<evidence type="ECO:0000256" key="1">
    <source>
        <dbReference type="SAM" id="Coils"/>
    </source>
</evidence>
<dbReference type="eggNOG" id="ENOG5032Q4N">
    <property type="taxonomic scope" value="Bacteria"/>
</dbReference>
<feature type="coiled-coil region" evidence="1">
    <location>
        <begin position="5"/>
        <end position="32"/>
    </location>
</feature>
<dbReference type="EMBL" id="HG916852">
    <property type="protein sequence ID" value="CDM56862.1"/>
    <property type="molecule type" value="Genomic_DNA"/>
</dbReference>
<sequence length="83" mass="8928">MRTSLEIAKSEIRQLRAERAILTGQLEVARSERSGGMAPAATLDQRDEVGMPVASFTPMIDISEKSLRGAGFDAESAHITPAE</sequence>